<evidence type="ECO:0000313" key="2">
    <source>
        <dbReference type="Proteomes" id="UP000699042"/>
    </source>
</evidence>
<proteinExistence type="predicted"/>
<accession>A0A9P7UML5</accession>
<keyword evidence="2" id="KW-1185">Reference proteome</keyword>
<protein>
    <submittedName>
        <fullName evidence="1">Uncharacterized protein</fullName>
    </submittedName>
</protein>
<comment type="caution">
    <text evidence="1">The sequence shown here is derived from an EMBL/GenBank/DDBJ whole genome shotgun (WGS) entry which is preliminary data.</text>
</comment>
<name>A0A9P7UML5_9PEZI</name>
<organism evidence="1 2">
    <name type="scientific">Colletotrichum scovillei</name>
    <dbReference type="NCBI Taxonomy" id="1209932"/>
    <lineage>
        <taxon>Eukaryota</taxon>
        <taxon>Fungi</taxon>
        <taxon>Dikarya</taxon>
        <taxon>Ascomycota</taxon>
        <taxon>Pezizomycotina</taxon>
        <taxon>Sordariomycetes</taxon>
        <taxon>Hypocreomycetidae</taxon>
        <taxon>Glomerellales</taxon>
        <taxon>Glomerellaceae</taxon>
        <taxon>Colletotrichum</taxon>
        <taxon>Colletotrichum acutatum species complex</taxon>
    </lineage>
</organism>
<evidence type="ECO:0000313" key="1">
    <source>
        <dbReference type="EMBL" id="KAG7059126.1"/>
    </source>
</evidence>
<dbReference type="EMBL" id="JAESDN010000001">
    <property type="protein sequence ID" value="KAG7059126.1"/>
    <property type="molecule type" value="Genomic_DNA"/>
</dbReference>
<sequence>MLPSNPSETVLFTILVRDTAKPFPRVSNEKSKRDHD</sequence>
<dbReference type="AlphaFoldDB" id="A0A9P7UML5"/>
<reference evidence="1" key="1">
    <citation type="submission" date="2021-05" db="EMBL/GenBank/DDBJ databases">
        <title>Comparative genomics of three Colletotrichum scovillei strains and genetic complementation revealed genes involved fungal growth and virulence on chili pepper.</title>
        <authorList>
            <person name="Hsieh D.-K."/>
            <person name="Chuang S.-C."/>
            <person name="Chen C.-Y."/>
            <person name="Chao Y.-T."/>
            <person name="Lu M.-Y.J."/>
            <person name="Lee M.-H."/>
            <person name="Shih M.-C."/>
        </authorList>
    </citation>
    <scope>NUCLEOTIDE SEQUENCE</scope>
    <source>
        <strain evidence="1">Coll-153</strain>
    </source>
</reference>
<dbReference type="Proteomes" id="UP000699042">
    <property type="component" value="Unassembled WGS sequence"/>
</dbReference>
<gene>
    <name evidence="1" type="ORF">JMJ77_006494</name>
</gene>